<organism evidence="3 4">
    <name type="scientific">Trypanosoma cruzi marinkellei</name>
    <dbReference type="NCBI Taxonomy" id="85056"/>
    <lineage>
        <taxon>Eukaryota</taxon>
        <taxon>Discoba</taxon>
        <taxon>Euglenozoa</taxon>
        <taxon>Kinetoplastea</taxon>
        <taxon>Metakinetoplastina</taxon>
        <taxon>Trypanosomatida</taxon>
        <taxon>Trypanosomatidae</taxon>
        <taxon>Trypanosoma</taxon>
        <taxon>Schizotrypanum</taxon>
    </lineage>
</organism>
<dbReference type="InterPro" id="IPR036322">
    <property type="entry name" value="WD40_repeat_dom_sf"/>
</dbReference>
<dbReference type="InterPro" id="IPR052208">
    <property type="entry name" value="DmX-like/RAVE_component"/>
</dbReference>
<accession>K2LZ38</accession>
<dbReference type="Proteomes" id="UP000007350">
    <property type="component" value="Unassembled WGS sequence"/>
</dbReference>
<evidence type="ECO:0000313" key="3">
    <source>
        <dbReference type="EMBL" id="EKF27953.1"/>
    </source>
</evidence>
<dbReference type="InterPro" id="IPR022033">
    <property type="entry name" value="Rav1p_C"/>
</dbReference>
<dbReference type="InterPro" id="IPR001680">
    <property type="entry name" value="WD40_rpt"/>
</dbReference>
<protein>
    <recommendedName>
        <fullName evidence="2">RAVE complex protein Rav1 C-terminal domain-containing protein</fullName>
    </recommendedName>
</protein>
<dbReference type="OrthoDB" id="342131at2759"/>
<evidence type="ECO:0000313" key="4">
    <source>
        <dbReference type="Proteomes" id="UP000007350"/>
    </source>
</evidence>
<proteinExistence type="predicted"/>
<evidence type="ECO:0000256" key="1">
    <source>
        <dbReference type="SAM" id="MobiDB-lite"/>
    </source>
</evidence>
<dbReference type="EMBL" id="AHKC01017063">
    <property type="protein sequence ID" value="EKF27953.1"/>
    <property type="molecule type" value="Genomic_DNA"/>
</dbReference>
<name>K2LZ38_TRYCR</name>
<dbReference type="Gene3D" id="2.130.10.10">
    <property type="entry name" value="YVTN repeat-like/Quinoprotein amine dehydrogenase"/>
    <property type="match status" value="1"/>
</dbReference>
<dbReference type="InterPro" id="IPR015943">
    <property type="entry name" value="WD40/YVTN_repeat-like_dom_sf"/>
</dbReference>
<reference evidence="3 4" key="1">
    <citation type="journal article" date="2012" name="BMC Genomics">
        <title>Comparative genomic analysis of human infective Trypanosoma cruzi lineages with the bat-restricted subspecies T. cruzi marinkellei.</title>
        <authorList>
            <person name="Franzen O."/>
            <person name="Talavera-Lopez C."/>
            <person name="Ochaya S."/>
            <person name="Butler C.E."/>
            <person name="Messenger L.A."/>
            <person name="Lewis M.D."/>
            <person name="Llewellyn M.S."/>
            <person name="Marinkelle C.J."/>
            <person name="Tyler K.M."/>
            <person name="Miles M.A."/>
            <person name="Andersson B."/>
        </authorList>
    </citation>
    <scope>NUCLEOTIDE SEQUENCE [LARGE SCALE GENOMIC DNA]</scope>
    <source>
        <strain evidence="3 4">B7</strain>
    </source>
</reference>
<dbReference type="PANTHER" id="PTHR13950">
    <property type="entry name" value="RABCONNECTIN-RELATED"/>
    <property type="match status" value="1"/>
</dbReference>
<dbReference type="Pfam" id="PF12234">
    <property type="entry name" value="Rav1p_C"/>
    <property type="match status" value="1"/>
</dbReference>
<feature type="region of interest" description="Disordered" evidence="1">
    <location>
        <begin position="630"/>
        <end position="649"/>
    </location>
</feature>
<feature type="domain" description="RAVE complex protein Rav1 C-terminal" evidence="2">
    <location>
        <begin position="950"/>
        <end position="1320"/>
    </location>
</feature>
<dbReference type="GO" id="GO:0043291">
    <property type="term" value="C:RAVE complex"/>
    <property type="evidence" value="ECO:0007669"/>
    <property type="project" value="TreeGrafter"/>
</dbReference>
<dbReference type="GO" id="GO:0007035">
    <property type="term" value="P:vacuolar acidification"/>
    <property type="evidence" value="ECO:0007669"/>
    <property type="project" value="TreeGrafter"/>
</dbReference>
<feature type="compositionally biased region" description="Basic and acidic residues" evidence="1">
    <location>
        <begin position="634"/>
        <end position="644"/>
    </location>
</feature>
<dbReference type="SUPFAM" id="SSF50978">
    <property type="entry name" value="WD40 repeat-like"/>
    <property type="match status" value="1"/>
</dbReference>
<sequence length="2362" mass="259564">MHSGEVFFPQRCSHLSCAFNTIGELRVAMALADRLLFLKEGTLCACGPLFNDPGGEQVGSGKNTEAATLRQLRFCQFSDEIRVAVVGTNGVTVVDVSEGDMQLRHRRVLVDSHLGTSTVKRGASSLFLSLASVSPQGAPTSFSKPSWMSGWDASASREEVLGAVDAEFTSVSSLVIVLGDRALVVELGADGDTVKWRSWGSYSTVAVCRTNLHLAFVVKSSAVEVFPRRVRRCQEAASSLPSLQEECEPNTPFPPSHTKTSFSGKDPKTCDKFALRGVLAKLGVYKVAAVEWHHIAAHTILCVTCQHPNDGQISTALFVVQFIPEVWTSPQKLGENNEDNLTQRKESDHSLQLVPFGTVSFGSVSYSLRAQLVPSFCRSSHTKSLSNKLEFMCFENDGTVRTVCYRFGPQKLGGFPMQRSAGVKASKLLLPLQENYGDIVRVDVLPVWKFRAVELGALNPQAEQLMRTRRYRLLTHFANGMVAKVMIDLLTMVIRVEAFLTLGVDPLPLCLSTYRGNDGDVLLLGITHERAFVIEQVTRDRGVTETTLLAVSPISVEHRQRMQGLRTCGATTDTHDTVAGNEKKDEEVAVKLFVEAKCPEKTHMIPSLMKACGGDAGKLLTRLTAKYGPIESPEAPHKEVHADDNPGSVMDAHTKLSSTSSPSLLPLETGFRLQQVQVTAEGVCCSTRNSINGREEWWCIPTAILENFAAVQSELLVPAARIPATAPMRSLHAAPTEERRHFDNNEVFCEWVETHKSITVRAKSLPDDPPLSFQPFENFPRYRVDEVKAARLVNRAVIVGVMGTIYGAETKRVLWLYGLDLLRNVAVPPMFFLELKLEDVLSFALSQNSTVFVLHRHKGVIDRWIRVATGGEDGFHWEGGPAHDEVSWRGEITAMVPLWAETKGPNKGEMQLEKLLFSSSDGSFIHAWNTAPVAPTTSMQSRIDNFNTDATVEIYHPTTLLVLLRMGRWRVVRFILEYVLQLACAMNADGASGTDDTKPRVLAREFCHNPVSIQLCERASVAQGDLDASPFAADVSPDIDLQIERLLEMDEKSDGPTVPDNGFNPEMLEKVMEQLTLAQLRGLSSEEQLGLVCVVDAIRAVCLFTIGMDVAASNFFFLHKLSQLWRRLGVRETFKNIIPHTHTAFLWAALSDAQPRLLHDLLDGNDGKGAVSWNDVEAAGASFWLRSLQGLRTLAERVARGQYQATRDVRECALMYILAGKVGVLAALCKAERNAKLHAFFLRNFNESKNKTAAAGNGFAAVSKNMVAYGAAFFVLAGEFRNATQVLLQRHGSIALALLVLRLASNDNRDDLLWFLEQRVREETEYGPMNVWEEACLLWHCGLTREARGLLSHHVPRCAVEAAEIVSFLRNERRRVRGEGLTPLRELLLLMHMTRLSHAKGMQLPAMMSCREAGALLAQMRSPKAEEHKAVAARITLATRTKADFNTGTLTFHGFGLDDEDDEDVDVGEHGNDSNNVHSLEKDALDAQMASTTVAPSRMVYHEEEEDASQLDVISAVALERELKWVQSRLHGTVPADGLTEDRDGGRGTVHAFLVCTARMVADVGRHMPIARVENRLACFLESLLLVQKSCADPPSDEPLPLPMQGVVSRLVIIAVRLVLLSMAIQNTDYALVNALLEFPTVVKVLREQNSEAATLDSVLSYVRGLQGVLRRVRAMTMEQLKEDETGEVGAFSSFHELLNSGNDGGPLMWATMHEEKLRLFLLLWSAAFLHLCALGELREEVHCIRGVFADLSHPPQYARIMLWLLGCMLCRVTLAFNTAASQLVGHVVAVRQLDDSFLTNPNGIFIEEEQELRRVAELLENNLLVSIDDAALPHPLQTVLLDLCAAHAEFFWQFPSVNAAISTDTDQVVLLLRDATQPHTAAHLLYGQLSDGAVATLRHMEVAWLRRVHTHAGFSEMMLEAALCGSLKQITTTDRLVLYQFHRAICSVDYDRSSCESLVWGTDAGAEVSHGYREILAGDNEAAFLREQPDRNVMTATLSAGLGKEQGNGTAVGAIPQDPKALSQRPRFSFASHAMVVSHPHLPFFLTRHSDGCVDLYSFSSNECVATFLCHGSHVVTDIAYSSSGYVFAAGLADGSVSGWRFDLSNSSSDPLFSHRLLPPGGVKVTLFFENQHSLLVVAGFDYAKEESSAATAPRGRRGGGGIFYNTRAGDRDQNVVGVILLVDLVVNGGAVLVRRELPFVPEHAVYMTGLDLVFCVAVDGRVLLFDIWKSHLYILGNAPPVSPCIAVSCVAVSHYDDVLAIGTQDGHALLLRFQTILEAKSSCLEEVSCDSTMVTYVTGENVLYKASRLQLAPVLKSHSGVSCMVFTPSVLLAGLNDGKLVAAMLVPHALRQGGPLSQML</sequence>
<dbReference type="SMART" id="SM00320">
    <property type="entry name" value="WD40"/>
    <property type="match status" value="3"/>
</dbReference>
<evidence type="ECO:0000259" key="2">
    <source>
        <dbReference type="Pfam" id="PF12234"/>
    </source>
</evidence>
<feature type="region of interest" description="Disordered" evidence="1">
    <location>
        <begin position="244"/>
        <end position="263"/>
    </location>
</feature>
<gene>
    <name evidence="3" type="ORF">MOQ_008313</name>
</gene>
<dbReference type="PANTHER" id="PTHR13950:SF9">
    <property type="entry name" value="RABCONNECTIN-3A"/>
    <property type="match status" value="1"/>
</dbReference>
<comment type="caution">
    <text evidence="3">The sequence shown here is derived from an EMBL/GenBank/DDBJ whole genome shotgun (WGS) entry which is preliminary data.</text>
</comment>
<keyword evidence="4" id="KW-1185">Reference proteome</keyword>